<dbReference type="NCBIfam" id="TIGR03804">
    <property type="entry name" value="para_beta_helix"/>
    <property type="match status" value="2"/>
</dbReference>
<sequence>MSNTANSNRNGIDLDYSNNNTLTNNNCSNNSRDGVHLSSSCNDNMLYHNNLINNTNYNAYDDGTNQWDSGSEGNYYSDYTGTDPDGDGIGNIPHLIHGGSSVDRFPLMHSWKEIPPLKGDLDGDSQITSADAAIALQMSVCSKYCSTADVSGDGRVTSLDALMILQAMAGSIRIG</sequence>
<dbReference type="GO" id="GO:0004553">
    <property type="term" value="F:hydrolase activity, hydrolyzing O-glycosyl compounds"/>
    <property type="evidence" value="ECO:0007669"/>
    <property type="project" value="InterPro"/>
</dbReference>
<dbReference type="Pfam" id="PF05048">
    <property type="entry name" value="NosD"/>
    <property type="match status" value="1"/>
</dbReference>
<reference evidence="2" key="1">
    <citation type="submission" date="2020-10" db="EMBL/GenBank/DDBJ databases">
        <authorList>
            <person name="Hahn C.J."/>
            <person name="Laso-Perez R."/>
            <person name="Vulcano F."/>
            <person name="Vaziourakis K.-M."/>
            <person name="Stokke R."/>
            <person name="Steen I.H."/>
            <person name="Teske A."/>
            <person name="Boetius A."/>
            <person name="Liebeke M."/>
            <person name="Amann R."/>
            <person name="Knittel K."/>
        </authorList>
    </citation>
    <scope>NUCLEOTIDE SEQUENCE</scope>
    <source>
        <strain evidence="2">Gfbio:e3339647-f889-4370-9287-4fb5cb688e4c:AG392D22_GoMArc1</strain>
    </source>
</reference>
<feature type="domain" description="Periplasmic copper-binding protein NosD beta helix" evidence="1">
    <location>
        <begin position="3"/>
        <end position="81"/>
    </location>
</feature>
<dbReference type="InterPro" id="IPR022441">
    <property type="entry name" value="Para_beta_helix_rpt-2"/>
</dbReference>
<dbReference type="GO" id="GO:0000272">
    <property type="term" value="P:polysaccharide catabolic process"/>
    <property type="evidence" value="ECO:0007669"/>
    <property type="project" value="InterPro"/>
</dbReference>
<dbReference type="SUPFAM" id="SSF63446">
    <property type="entry name" value="Type I dockerin domain"/>
    <property type="match status" value="1"/>
</dbReference>
<dbReference type="InterPro" id="IPR012334">
    <property type="entry name" value="Pectin_lyas_fold"/>
</dbReference>
<dbReference type="InterPro" id="IPR007742">
    <property type="entry name" value="NosD_dom"/>
</dbReference>
<protein>
    <submittedName>
        <fullName evidence="2">Periplasmic copper-binding protein (NosD)</fullName>
    </submittedName>
</protein>
<evidence type="ECO:0000313" key="2">
    <source>
        <dbReference type="EMBL" id="CAD6494943.1"/>
    </source>
</evidence>
<dbReference type="Pfam" id="PF00404">
    <property type="entry name" value="Dockerin_1"/>
    <property type="match status" value="1"/>
</dbReference>
<gene>
    <name evidence="2" type="ORF">EMLJLAPB_01031</name>
</gene>
<comment type="caution">
    <text evidence="2">The sequence shown here is derived from an EMBL/GenBank/DDBJ whole genome shotgun (WGS) entry which is preliminary data.</text>
</comment>
<evidence type="ECO:0000313" key="3">
    <source>
        <dbReference type="Proteomes" id="UP000634805"/>
    </source>
</evidence>
<organism evidence="2 3">
    <name type="scientific">Candidatus Argoarchaeum ethanivorans</name>
    <dbReference type="NCBI Taxonomy" id="2608793"/>
    <lineage>
        <taxon>Archaea</taxon>
        <taxon>Methanobacteriati</taxon>
        <taxon>Methanobacteriota</taxon>
        <taxon>Stenosarchaea group</taxon>
        <taxon>Methanomicrobia</taxon>
        <taxon>Methanosarcinales</taxon>
        <taxon>Methanosarcinales incertae sedis</taxon>
        <taxon>GOM Arc I cluster</taxon>
        <taxon>Candidatus Argoarchaeum</taxon>
    </lineage>
</organism>
<proteinExistence type="predicted"/>
<dbReference type="AlphaFoldDB" id="A0A811TGS2"/>
<dbReference type="SUPFAM" id="SSF51126">
    <property type="entry name" value="Pectin lyase-like"/>
    <property type="match status" value="1"/>
</dbReference>
<dbReference type="InterPro" id="IPR011050">
    <property type="entry name" value="Pectin_lyase_fold/virulence"/>
</dbReference>
<dbReference type="InterPro" id="IPR002105">
    <property type="entry name" value="Dockerin_1_rpt"/>
</dbReference>
<dbReference type="Gene3D" id="1.10.1330.10">
    <property type="entry name" value="Dockerin domain"/>
    <property type="match status" value="1"/>
</dbReference>
<dbReference type="Proteomes" id="UP000634805">
    <property type="component" value="Unassembled WGS sequence"/>
</dbReference>
<accession>A0A811TGS2</accession>
<dbReference type="Gene3D" id="2.160.20.10">
    <property type="entry name" value="Single-stranded right-handed beta-helix, Pectin lyase-like"/>
    <property type="match status" value="1"/>
</dbReference>
<dbReference type="InterPro" id="IPR036439">
    <property type="entry name" value="Dockerin_dom_sf"/>
</dbReference>
<name>A0A811TGS2_9EURY</name>
<evidence type="ECO:0000259" key="1">
    <source>
        <dbReference type="Pfam" id="PF05048"/>
    </source>
</evidence>
<dbReference type="EMBL" id="CAJHIS010000039">
    <property type="protein sequence ID" value="CAD6494943.1"/>
    <property type="molecule type" value="Genomic_DNA"/>
</dbReference>